<evidence type="ECO:0000256" key="1">
    <source>
        <dbReference type="SAM" id="MobiDB-lite"/>
    </source>
</evidence>
<evidence type="ECO:0000256" key="2">
    <source>
        <dbReference type="SAM" id="Phobius"/>
    </source>
</evidence>
<dbReference type="PANTHER" id="PTHR15949">
    <property type="entry name" value="TESTIS-EXPRESSED PROTEIN 264"/>
    <property type="match status" value="1"/>
</dbReference>
<dbReference type="InterPro" id="IPR011256">
    <property type="entry name" value="Reg_factor_effector_dom_sf"/>
</dbReference>
<feature type="transmembrane region" description="Helical" evidence="2">
    <location>
        <begin position="6"/>
        <end position="31"/>
    </location>
</feature>
<organism evidence="3 4">
    <name type="scientific">Clavelina lepadiformis</name>
    <name type="common">Light-bulb sea squirt</name>
    <name type="synonym">Ascidia lepadiformis</name>
    <dbReference type="NCBI Taxonomy" id="159417"/>
    <lineage>
        <taxon>Eukaryota</taxon>
        <taxon>Metazoa</taxon>
        <taxon>Chordata</taxon>
        <taxon>Tunicata</taxon>
        <taxon>Ascidiacea</taxon>
        <taxon>Aplousobranchia</taxon>
        <taxon>Clavelinidae</taxon>
        <taxon>Clavelina</taxon>
    </lineage>
</organism>
<dbReference type="EMBL" id="CAWYQH010000079">
    <property type="protein sequence ID" value="CAK8681024.1"/>
    <property type="molecule type" value="Genomic_DNA"/>
</dbReference>
<dbReference type="Gene3D" id="3.20.80.10">
    <property type="entry name" value="Regulatory factor, effector binding domain"/>
    <property type="match status" value="1"/>
</dbReference>
<reference evidence="3 4" key="1">
    <citation type="submission" date="2024-02" db="EMBL/GenBank/DDBJ databases">
        <authorList>
            <person name="Daric V."/>
            <person name="Darras S."/>
        </authorList>
    </citation>
    <scope>NUCLEOTIDE SEQUENCE [LARGE SCALE GENOMIC DNA]</scope>
</reference>
<feature type="compositionally biased region" description="Low complexity" evidence="1">
    <location>
        <begin position="227"/>
        <end position="240"/>
    </location>
</feature>
<dbReference type="Proteomes" id="UP001642483">
    <property type="component" value="Unassembled WGS sequence"/>
</dbReference>
<comment type="caution">
    <text evidence="3">The sequence shown here is derived from an EMBL/GenBank/DDBJ whole genome shotgun (WGS) entry which is preliminary data.</text>
</comment>
<keyword evidence="4" id="KW-1185">Reference proteome</keyword>
<gene>
    <name evidence="3" type="ORF">CVLEPA_LOCUS11254</name>
</gene>
<evidence type="ECO:0000313" key="3">
    <source>
        <dbReference type="EMBL" id="CAK8681024.1"/>
    </source>
</evidence>
<keyword evidence="2" id="KW-0812">Transmembrane</keyword>
<protein>
    <recommendedName>
        <fullName evidence="5">Testis-expressed sequence 264 protein</fullName>
    </recommendedName>
</protein>
<proteinExistence type="predicted"/>
<sequence length="240" mass="26813">MVESLFILALIFILLLSFVATVVFLLSYLGILGRVNVTVGKPIIKNVWIAYKPQKGPYQDCGPHFTEACSLRPDLPCIGIYYDDPETVPKEDLRYIVGLILSEAETPPEDLVSLVTNHGFRIAELPAIDYAVKAEFPFVMDLCGVIGAWKVYPALGTYITERKLSAHPFLEIYLKNKIHYMGPLSKQSDFFVPEVKYNVYKSDDSITRSPGVGAELREDSSDDDQESQTTTSSFEDLGSE</sequence>
<dbReference type="SUPFAM" id="SSF55136">
    <property type="entry name" value="Probable bacterial effector-binding domain"/>
    <property type="match status" value="1"/>
</dbReference>
<keyword evidence="2" id="KW-1133">Transmembrane helix</keyword>
<name>A0ABP0FN06_CLALP</name>
<feature type="region of interest" description="Disordered" evidence="1">
    <location>
        <begin position="203"/>
        <end position="240"/>
    </location>
</feature>
<dbReference type="PANTHER" id="PTHR15949:SF3">
    <property type="entry name" value="TESTIS-EXPRESSED PROTEIN 264"/>
    <property type="match status" value="1"/>
</dbReference>
<evidence type="ECO:0008006" key="5">
    <source>
        <dbReference type="Google" id="ProtNLM"/>
    </source>
</evidence>
<evidence type="ECO:0000313" key="4">
    <source>
        <dbReference type="Proteomes" id="UP001642483"/>
    </source>
</evidence>
<accession>A0ABP0FN06</accession>
<keyword evidence="2" id="KW-0472">Membrane</keyword>